<accession>A0A0D2DAC8</accession>
<dbReference type="Proteomes" id="UP000054342">
    <property type="component" value="Unassembled WGS sequence"/>
</dbReference>
<dbReference type="OrthoDB" id="10517450at2759"/>
<evidence type="ECO:0000313" key="3">
    <source>
        <dbReference type="Proteomes" id="UP000054342"/>
    </source>
</evidence>
<evidence type="ECO:0000256" key="1">
    <source>
        <dbReference type="SAM" id="MobiDB-lite"/>
    </source>
</evidence>
<dbReference type="RefSeq" id="XP_013319871.1">
    <property type="nucleotide sequence ID" value="XM_013464417.1"/>
</dbReference>
<organism evidence="2 3">
    <name type="scientific">Exophiala xenobiotica</name>
    <dbReference type="NCBI Taxonomy" id="348802"/>
    <lineage>
        <taxon>Eukaryota</taxon>
        <taxon>Fungi</taxon>
        <taxon>Dikarya</taxon>
        <taxon>Ascomycota</taxon>
        <taxon>Pezizomycotina</taxon>
        <taxon>Eurotiomycetes</taxon>
        <taxon>Chaetothyriomycetidae</taxon>
        <taxon>Chaetothyriales</taxon>
        <taxon>Herpotrichiellaceae</taxon>
        <taxon>Exophiala</taxon>
    </lineage>
</organism>
<keyword evidence="3" id="KW-1185">Reference proteome</keyword>
<dbReference type="AlphaFoldDB" id="A0A0D2DAC8"/>
<sequence length="195" mass="21395">MTASALPAADHTVVTDAAPSNSAADVPSSTIEQAAPAQPLNTSDDFDESYDDHHHQLSLQALAYAASAPDAEAESHHDKRSPGSGAMQPKGQKQQKDAKKPKQYMWCTSNRDYCTSWYAAPGESYKARREVEKRDGMSNTANKKDQEVWCNAAGKCVYWYKDNKLDVLGTTPCTDKKRMGTDPACLRVPKHTKTT</sequence>
<feature type="region of interest" description="Disordered" evidence="1">
    <location>
        <begin position="1"/>
        <end position="102"/>
    </location>
</feature>
<feature type="compositionally biased region" description="Polar residues" evidence="1">
    <location>
        <begin position="18"/>
        <end position="32"/>
    </location>
</feature>
<feature type="compositionally biased region" description="Low complexity" evidence="1">
    <location>
        <begin position="57"/>
        <end position="70"/>
    </location>
</feature>
<gene>
    <name evidence="2" type="ORF">PV05_03744</name>
</gene>
<evidence type="ECO:0000313" key="2">
    <source>
        <dbReference type="EMBL" id="KIW59287.1"/>
    </source>
</evidence>
<reference evidence="2 3" key="1">
    <citation type="submission" date="2015-01" db="EMBL/GenBank/DDBJ databases">
        <title>The Genome Sequence of Exophiala xenobiotica CBS118157.</title>
        <authorList>
            <consortium name="The Broad Institute Genomics Platform"/>
            <person name="Cuomo C."/>
            <person name="de Hoog S."/>
            <person name="Gorbushina A."/>
            <person name="Stielow B."/>
            <person name="Teixiera M."/>
            <person name="Abouelleil A."/>
            <person name="Chapman S.B."/>
            <person name="Priest M."/>
            <person name="Young S.K."/>
            <person name="Wortman J."/>
            <person name="Nusbaum C."/>
            <person name="Birren B."/>
        </authorList>
    </citation>
    <scope>NUCLEOTIDE SEQUENCE [LARGE SCALE GENOMIC DNA]</scope>
    <source>
        <strain evidence="2 3">CBS 118157</strain>
    </source>
</reference>
<protein>
    <submittedName>
        <fullName evidence="2">Uncharacterized protein</fullName>
    </submittedName>
</protein>
<dbReference type="GeneID" id="25325652"/>
<proteinExistence type="predicted"/>
<dbReference type="HOGENOM" id="CLU_1396345_0_0_1"/>
<dbReference type="EMBL" id="KN847318">
    <property type="protein sequence ID" value="KIW59287.1"/>
    <property type="molecule type" value="Genomic_DNA"/>
</dbReference>
<name>A0A0D2DAC8_9EURO</name>